<keyword evidence="4" id="KW-0479">Metal-binding</keyword>
<evidence type="ECO:0000256" key="3">
    <source>
        <dbReference type="ARBA" id="ARBA00012499"/>
    </source>
</evidence>
<evidence type="ECO:0000256" key="1">
    <source>
        <dbReference type="ARBA" id="ARBA00001947"/>
    </source>
</evidence>
<dbReference type="EMBL" id="BANC01000081">
    <property type="protein sequence ID" value="GAN81182.1"/>
    <property type="molecule type" value="Genomic_DNA"/>
</dbReference>
<organism evidence="10 11">
    <name type="scientific">Acidocella aminolytica 101 = DSM 11237</name>
    <dbReference type="NCBI Taxonomy" id="1120923"/>
    <lineage>
        <taxon>Bacteria</taxon>
        <taxon>Pseudomonadati</taxon>
        <taxon>Pseudomonadota</taxon>
        <taxon>Alphaproteobacteria</taxon>
        <taxon>Acetobacterales</taxon>
        <taxon>Acidocellaceae</taxon>
        <taxon>Acidocella</taxon>
    </lineage>
</organism>
<dbReference type="InterPro" id="IPR028427">
    <property type="entry name" value="Met_Sox_Rdtase_MsrB"/>
</dbReference>
<evidence type="ECO:0000256" key="5">
    <source>
        <dbReference type="ARBA" id="ARBA00022833"/>
    </source>
</evidence>
<dbReference type="OrthoDB" id="9785497at2"/>
<evidence type="ECO:0000256" key="2">
    <source>
        <dbReference type="ARBA" id="ARBA00007174"/>
    </source>
</evidence>
<gene>
    <name evidence="10" type="ORF">Aam_083_009</name>
</gene>
<dbReference type="EC" id="1.8.4.12" evidence="3"/>
<comment type="similarity">
    <text evidence="2">Belongs to the MsrB Met sulfoxide reductase family.</text>
</comment>
<protein>
    <recommendedName>
        <fullName evidence="3">peptide-methionine (R)-S-oxide reductase</fullName>
        <ecNumber evidence="3">1.8.4.12</ecNumber>
    </recommendedName>
</protein>
<keyword evidence="8" id="KW-0732">Signal</keyword>
<accession>A0A0D6PHQ4</accession>
<comment type="cofactor">
    <cofactor evidence="1">
        <name>Zn(2+)</name>
        <dbReference type="ChEBI" id="CHEBI:29105"/>
    </cofactor>
</comment>
<dbReference type="GO" id="GO:0046872">
    <property type="term" value="F:metal ion binding"/>
    <property type="evidence" value="ECO:0007669"/>
    <property type="project" value="UniProtKB-KW"/>
</dbReference>
<evidence type="ECO:0000256" key="7">
    <source>
        <dbReference type="ARBA" id="ARBA00048488"/>
    </source>
</evidence>
<dbReference type="SUPFAM" id="SSF51316">
    <property type="entry name" value="Mss4-like"/>
    <property type="match status" value="1"/>
</dbReference>
<comment type="caution">
    <text evidence="10">The sequence shown here is derived from an EMBL/GenBank/DDBJ whole genome shotgun (WGS) entry which is preliminary data.</text>
</comment>
<sequence>MINRRHLLVSASVFAIAARGHAATLYKVTHTAAEWRKLLTPAQYNILRQAGTEPPFSSPLLNEHRKGIFHCAGCNLKLFSSAAKFDSGTGWPSFYAPLPHAIDEQEDDSFGMKRTEVHCSQCGGHLGHVFPDGPPPTGLRYCINGLAMTFMPA</sequence>
<feature type="domain" description="MsrB" evidence="9">
    <location>
        <begin position="32"/>
        <end position="153"/>
    </location>
</feature>
<dbReference type="NCBIfam" id="TIGR00357">
    <property type="entry name" value="peptide-methionine (R)-S-oxide reductase MsrB"/>
    <property type="match status" value="1"/>
</dbReference>
<evidence type="ECO:0000259" key="9">
    <source>
        <dbReference type="PROSITE" id="PS51790"/>
    </source>
</evidence>
<dbReference type="GO" id="GO:0030091">
    <property type="term" value="P:protein repair"/>
    <property type="evidence" value="ECO:0007669"/>
    <property type="project" value="InterPro"/>
</dbReference>
<evidence type="ECO:0000256" key="4">
    <source>
        <dbReference type="ARBA" id="ARBA00022723"/>
    </source>
</evidence>
<dbReference type="FunFam" id="2.170.150.20:FF:000001">
    <property type="entry name" value="Peptide methionine sulfoxide reductase MsrB"/>
    <property type="match status" value="1"/>
</dbReference>
<dbReference type="STRING" id="1120923.SAMN02746095_03784"/>
<keyword evidence="5" id="KW-0862">Zinc</keyword>
<feature type="signal peptide" evidence="8">
    <location>
        <begin position="1"/>
        <end position="22"/>
    </location>
</feature>
<evidence type="ECO:0000313" key="10">
    <source>
        <dbReference type="EMBL" id="GAN81182.1"/>
    </source>
</evidence>
<feature type="chain" id="PRO_5010332177" description="peptide-methionine (R)-S-oxide reductase" evidence="8">
    <location>
        <begin position="23"/>
        <end position="153"/>
    </location>
</feature>
<dbReference type="Proteomes" id="UP000032668">
    <property type="component" value="Unassembled WGS sequence"/>
</dbReference>
<dbReference type="GO" id="GO:0006979">
    <property type="term" value="P:response to oxidative stress"/>
    <property type="evidence" value="ECO:0007669"/>
    <property type="project" value="InterPro"/>
</dbReference>
<keyword evidence="6" id="KW-0560">Oxidoreductase</keyword>
<dbReference type="PANTHER" id="PTHR10173">
    <property type="entry name" value="METHIONINE SULFOXIDE REDUCTASE"/>
    <property type="match status" value="1"/>
</dbReference>
<dbReference type="AlphaFoldDB" id="A0A0D6PHQ4"/>
<dbReference type="GO" id="GO:0005737">
    <property type="term" value="C:cytoplasm"/>
    <property type="evidence" value="ECO:0007669"/>
    <property type="project" value="TreeGrafter"/>
</dbReference>
<dbReference type="InterPro" id="IPR011057">
    <property type="entry name" value="Mss4-like_sf"/>
</dbReference>
<evidence type="ECO:0000313" key="11">
    <source>
        <dbReference type="Proteomes" id="UP000032668"/>
    </source>
</evidence>
<dbReference type="InterPro" id="IPR002579">
    <property type="entry name" value="Met_Sox_Rdtase_MsrB_dom"/>
</dbReference>
<dbReference type="Gene3D" id="2.170.150.20">
    <property type="entry name" value="Peptide methionine sulfoxide reductase"/>
    <property type="match status" value="1"/>
</dbReference>
<dbReference type="PANTHER" id="PTHR10173:SF57">
    <property type="entry name" value="PEPTIDE-METHIONINE (R)-S-OXIDE REDUCTASE"/>
    <property type="match status" value="1"/>
</dbReference>
<proteinExistence type="inferred from homology"/>
<comment type="catalytic activity">
    <reaction evidence="7">
        <text>L-methionyl-[protein] + [thioredoxin]-disulfide + H2O = L-methionyl-(R)-S-oxide-[protein] + [thioredoxin]-dithiol</text>
        <dbReference type="Rhea" id="RHEA:24164"/>
        <dbReference type="Rhea" id="RHEA-COMP:10698"/>
        <dbReference type="Rhea" id="RHEA-COMP:10700"/>
        <dbReference type="Rhea" id="RHEA-COMP:12313"/>
        <dbReference type="Rhea" id="RHEA-COMP:12314"/>
        <dbReference type="ChEBI" id="CHEBI:15377"/>
        <dbReference type="ChEBI" id="CHEBI:16044"/>
        <dbReference type="ChEBI" id="CHEBI:29950"/>
        <dbReference type="ChEBI" id="CHEBI:45764"/>
        <dbReference type="ChEBI" id="CHEBI:50058"/>
        <dbReference type="EC" id="1.8.4.12"/>
    </reaction>
</comment>
<reference evidence="10 11" key="1">
    <citation type="submission" date="2012-11" db="EMBL/GenBank/DDBJ databases">
        <title>Whole genome sequence of Acidocella aminolytica 101 = DSM 11237.</title>
        <authorList>
            <person name="Azuma Y."/>
            <person name="Higashiura N."/>
            <person name="Hirakawa H."/>
            <person name="Matsushita K."/>
        </authorList>
    </citation>
    <scope>NUCLEOTIDE SEQUENCE [LARGE SCALE GENOMIC DNA]</scope>
    <source>
        <strain evidence="11">101 / DSM 11237</strain>
    </source>
</reference>
<name>A0A0D6PHQ4_9PROT</name>
<evidence type="ECO:0000256" key="8">
    <source>
        <dbReference type="SAM" id="SignalP"/>
    </source>
</evidence>
<evidence type="ECO:0000256" key="6">
    <source>
        <dbReference type="ARBA" id="ARBA00023002"/>
    </source>
</evidence>
<dbReference type="PROSITE" id="PS51790">
    <property type="entry name" value="MSRB"/>
    <property type="match status" value="1"/>
</dbReference>
<dbReference type="GO" id="GO:0033743">
    <property type="term" value="F:peptide-methionine (R)-S-oxide reductase activity"/>
    <property type="evidence" value="ECO:0007669"/>
    <property type="project" value="UniProtKB-EC"/>
</dbReference>
<dbReference type="RefSeq" id="WP_048879573.1">
    <property type="nucleotide sequence ID" value="NZ_BANC01000081.1"/>
</dbReference>
<dbReference type="Pfam" id="PF01641">
    <property type="entry name" value="SelR"/>
    <property type="match status" value="1"/>
</dbReference>
<keyword evidence="11" id="KW-1185">Reference proteome</keyword>